<evidence type="ECO:0000256" key="6">
    <source>
        <dbReference type="SAM" id="Phobius"/>
    </source>
</evidence>
<feature type="transmembrane region" description="Helical" evidence="6">
    <location>
        <begin position="335"/>
        <end position="363"/>
    </location>
</feature>
<dbReference type="RefSeq" id="XP_025349676.1">
    <property type="nucleotide sequence ID" value="XM_025492010.1"/>
</dbReference>
<dbReference type="AlphaFoldDB" id="A0A316UBE9"/>
<dbReference type="PANTHER" id="PTHR15948">
    <property type="entry name" value="G-PROTEIN COUPLED RECEPTOR 89-RELATED"/>
    <property type="match status" value="1"/>
</dbReference>
<accession>A0A316UBE9</accession>
<feature type="transmembrane region" description="Helical" evidence="6">
    <location>
        <begin position="98"/>
        <end position="117"/>
    </location>
</feature>
<dbReference type="EMBL" id="KZ819323">
    <property type="protein sequence ID" value="PWN22516.1"/>
    <property type="molecule type" value="Genomic_DNA"/>
</dbReference>
<reference evidence="9 10" key="1">
    <citation type="journal article" date="2018" name="Mol. Biol. Evol.">
        <title>Broad Genomic Sampling Reveals a Smut Pathogenic Ancestry of the Fungal Clade Ustilaginomycotina.</title>
        <authorList>
            <person name="Kijpornyongpan T."/>
            <person name="Mondo S.J."/>
            <person name="Barry K."/>
            <person name="Sandor L."/>
            <person name="Lee J."/>
            <person name="Lipzen A."/>
            <person name="Pangilinan J."/>
            <person name="LaButti K."/>
            <person name="Hainaut M."/>
            <person name="Henrissat B."/>
            <person name="Grigoriev I.V."/>
            <person name="Spatafora J.W."/>
            <person name="Aime M.C."/>
        </authorList>
    </citation>
    <scope>NUCLEOTIDE SEQUENCE [LARGE SCALE GENOMIC DNA]</scope>
    <source>
        <strain evidence="9 10">MCA 4718</strain>
    </source>
</reference>
<feature type="transmembrane region" description="Helical" evidence="6">
    <location>
        <begin position="72"/>
        <end position="91"/>
    </location>
</feature>
<sequence length="556" mass="58592">MTAAALVLLPLIRLGLFFGCRLTLLPWLFGEAKHAALDSPSAAGDMPLTALPTPVTTTSQSSAKSRYATTSAAPALLSLSPSAFAALLLSLSFEEGAILFILVLLQAMSFEVSALVTNWRWSLFGVVALAVCFIPLGLSILLTYTLLPHSGASALPRRLAISLLPFCLWLLLFLKVPLPVASVSSSSSFLDSTLARTAVVGVTLIALLSGSGAMGAAMDSYEALTISGGGYRRREPSAQDVRSAEGSFNKACEDLAKTKRDIDRLQAAPDAQPEGGFLAGLGRTFRGSPKDRELKALNLELSSLSMLASSMRDELDRLKARRREADYRTTISGRIWLLIGHGFAAYCVMRLVMTIFSLLILSYSSSSSSSSSPDIVSRLLAELLRLFRVDIDVAAWSKQISLLLVGVLIVARLRAVLNYLAQFFRAAAAGISTSFLIMFLSEIMSIYLLATLIQLRTSLPPNFGTGVGDGAVGAGAGTGAGAGAVDVGKGESSLGVGSGSGEASQLLLSSLPDFNPAFGALFGEYSQPLHAAPRHATPRRAAPCGLDLSTSQGYCI</sequence>
<feature type="transmembrane region" description="Helical" evidence="6">
    <location>
        <begin position="123"/>
        <end position="147"/>
    </location>
</feature>
<dbReference type="Proteomes" id="UP000245942">
    <property type="component" value="Unassembled WGS sequence"/>
</dbReference>
<feature type="coiled-coil region" evidence="5">
    <location>
        <begin position="301"/>
        <end position="328"/>
    </location>
</feature>
<dbReference type="InterPro" id="IPR022535">
    <property type="entry name" value="Golgi_pH-regulator_cons_dom"/>
</dbReference>
<gene>
    <name evidence="9" type="ORF">BCV69DRAFT_281501</name>
</gene>
<feature type="domain" description="Abscisic acid G-protein coupled receptor-like" evidence="7">
    <location>
        <begin position="328"/>
        <end position="465"/>
    </location>
</feature>
<dbReference type="Pfam" id="PF12430">
    <property type="entry name" value="ABA_GPCR"/>
    <property type="match status" value="1"/>
</dbReference>
<evidence type="ECO:0000259" key="7">
    <source>
        <dbReference type="Pfam" id="PF12430"/>
    </source>
</evidence>
<evidence type="ECO:0000256" key="4">
    <source>
        <dbReference type="ARBA" id="ARBA00023136"/>
    </source>
</evidence>
<keyword evidence="10" id="KW-1185">Reference proteome</keyword>
<keyword evidence="5" id="KW-0175">Coiled coil</keyword>
<evidence type="ECO:0000256" key="2">
    <source>
        <dbReference type="ARBA" id="ARBA00022692"/>
    </source>
</evidence>
<name>A0A316UBE9_9BASI</name>
<dbReference type="OrthoDB" id="264392at2759"/>
<proteinExistence type="predicted"/>
<dbReference type="PANTHER" id="PTHR15948:SF0">
    <property type="entry name" value="GOLGI PH REGULATOR A-RELATED"/>
    <property type="match status" value="1"/>
</dbReference>
<keyword evidence="2 6" id="KW-0812">Transmembrane</keyword>
<dbReference type="GeneID" id="37013744"/>
<comment type="subcellular location">
    <subcellularLocation>
        <location evidence="1">Membrane</location>
        <topology evidence="1">Multi-pass membrane protein</topology>
    </subcellularLocation>
</comment>
<feature type="transmembrane region" description="Helical" evidence="6">
    <location>
        <begin position="198"/>
        <end position="217"/>
    </location>
</feature>
<evidence type="ECO:0000259" key="8">
    <source>
        <dbReference type="Pfam" id="PF12537"/>
    </source>
</evidence>
<feature type="domain" description="Golgi pH regulator conserved" evidence="8">
    <location>
        <begin position="188"/>
        <end position="260"/>
    </location>
</feature>
<dbReference type="GO" id="GO:0016020">
    <property type="term" value="C:membrane"/>
    <property type="evidence" value="ECO:0007669"/>
    <property type="project" value="UniProtKB-SubCell"/>
</dbReference>
<evidence type="ECO:0000256" key="1">
    <source>
        <dbReference type="ARBA" id="ARBA00004141"/>
    </source>
</evidence>
<evidence type="ECO:0008006" key="11">
    <source>
        <dbReference type="Google" id="ProtNLM"/>
    </source>
</evidence>
<feature type="transmembrane region" description="Helical" evidence="6">
    <location>
        <begin position="159"/>
        <end position="178"/>
    </location>
</feature>
<keyword evidence="4 6" id="KW-0472">Membrane</keyword>
<evidence type="ECO:0000313" key="9">
    <source>
        <dbReference type="EMBL" id="PWN22516.1"/>
    </source>
</evidence>
<feature type="transmembrane region" description="Helical" evidence="6">
    <location>
        <begin position="393"/>
        <end position="411"/>
    </location>
</feature>
<dbReference type="InterPro" id="IPR015672">
    <property type="entry name" value="GPHR/GTG"/>
</dbReference>
<protein>
    <recommendedName>
        <fullName evidence="11">Abscisic acid G-protein coupled receptor-like domain-containing protein</fullName>
    </recommendedName>
</protein>
<keyword evidence="3 6" id="KW-1133">Transmembrane helix</keyword>
<evidence type="ECO:0000256" key="3">
    <source>
        <dbReference type="ARBA" id="ARBA00022989"/>
    </source>
</evidence>
<evidence type="ECO:0000256" key="5">
    <source>
        <dbReference type="SAM" id="Coils"/>
    </source>
</evidence>
<evidence type="ECO:0000313" key="10">
    <source>
        <dbReference type="Proteomes" id="UP000245942"/>
    </source>
</evidence>
<dbReference type="InterPro" id="IPR025969">
    <property type="entry name" value="ABA_GPCR_dom"/>
</dbReference>
<organism evidence="9 10">
    <name type="scientific">Pseudomicrostroma glucosiphilum</name>
    <dbReference type="NCBI Taxonomy" id="1684307"/>
    <lineage>
        <taxon>Eukaryota</taxon>
        <taxon>Fungi</taxon>
        <taxon>Dikarya</taxon>
        <taxon>Basidiomycota</taxon>
        <taxon>Ustilaginomycotina</taxon>
        <taxon>Exobasidiomycetes</taxon>
        <taxon>Microstromatales</taxon>
        <taxon>Microstromatales incertae sedis</taxon>
        <taxon>Pseudomicrostroma</taxon>
    </lineage>
</organism>
<dbReference type="Pfam" id="PF12537">
    <property type="entry name" value="GPHR_N"/>
    <property type="match status" value="1"/>
</dbReference>
<feature type="transmembrane region" description="Helical" evidence="6">
    <location>
        <begin position="423"/>
        <end position="450"/>
    </location>
</feature>